<dbReference type="EMBL" id="PFSC01000174">
    <property type="protein sequence ID" value="PJC30249.1"/>
    <property type="molecule type" value="Genomic_DNA"/>
</dbReference>
<accession>A0A2M8EWL7</accession>
<dbReference type="Proteomes" id="UP000231383">
    <property type="component" value="Unassembled WGS sequence"/>
</dbReference>
<comment type="caution">
    <text evidence="1">The sequence shown here is derived from an EMBL/GenBank/DDBJ whole genome shotgun (WGS) entry which is preliminary data.</text>
</comment>
<protein>
    <recommendedName>
        <fullName evidence="3">Transposase IS4-like domain-containing protein</fullName>
    </recommendedName>
</protein>
<reference evidence="2" key="1">
    <citation type="submission" date="2017-09" db="EMBL/GenBank/DDBJ databases">
        <title>Depth-based differentiation of microbial function through sediment-hosted aquifers and enrichment of novel symbionts in the deep terrestrial subsurface.</title>
        <authorList>
            <person name="Probst A.J."/>
            <person name="Ladd B."/>
            <person name="Jarett J.K."/>
            <person name="Geller-Mcgrath D.E."/>
            <person name="Sieber C.M.K."/>
            <person name="Emerson J.B."/>
            <person name="Anantharaman K."/>
            <person name="Thomas B.C."/>
            <person name="Malmstrom R."/>
            <person name="Stieglmeier M."/>
            <person name="Klingl A."/>
            <person name="Woyke T."/>
            <person name="Ryan C.M."/>
            <person name="Banfield J.F."/>
        </authorList>
    </citation>
    <scope>NUCLEOTIDE SEQUENCE [LARGE SCALE GENOMIC DNA]</scope>
</reference>
<dbReference type="AlphaFoldDB" id="A0A2M8EWL7"/>
<evidence type="ECO:0008006" key="3">
    <source>
        <dbReference type="Google" id="ProtNLM"/>
    </source>
</evidence>
<evidence type="ECO:0000313" key="2">
    <source>
        <dbReference type="Proteomes" id="UP000231383"/>
    </source>
</evidence>
<name>A0A2M8EWL7_9BACT</name>
<organism evidence="1 2">
    <name type="scientific">Candidatus Roizmanbacteria bacterium CG_4_9_14_0_2_um_filter_39_13</name>
    <dbReference type="NCBI Taxonomy" id="1974839"/>
    <lineage>
        <taxon>Bacteria</taxon>
        <taxon>Candidatus Roizmaniibacteriota</taxon>
    </lineage>
</organism>
<sequence length="79" mass="9473">MIRGHWKIENNLHRTKDMLYREDQQTLRLATAPQVITFLRSMAINLFMILKFASISQSVRVLKYNRKTHHDFMQWAAIV</sequence>
<proteinExistence type="predicted"/>
<evidence type="ECO:0000313" key="1">
    <source>
        <dbReference type="EMBL" id="PJC30249.1"/>
    </source>
</evidence>
<gene>
    <name evidence="1" type="ORF">CO051_06660</name>
</gene>